<keyword evidence="8" id="KW-0289">Folate biosynthesis</keyword>
<dbReference type="GO" id="GO:0046656">
    <property type="term" value="P:folic acid biosynthetic process"/>
    <property type="evidence" value="ECO:0007669"/>
    <property type="project" value="UniProtKB-KW"/>
</dbReference>
<dbReference type="GO" id="GO:0003848">
    <property type="term" value="F:2-amino-4-hydroxy-6-hydroxymethyldihydropteridine diphosphokinase activity"/>
    <property type="evidence" value="ECO:0007669"/>
    <property type="project" value="UniProtKB-EC"/>
</dbReference>
<keyword evidence="6" id="KW-0418">Kinase</keyword>
<feature type="domain" description="7,8-dihydro-6-hydroxymethylpterin-pyrophosphokinase" evidence="9">
    <location>
        <begin position="21"/>
        <end position="153"/>
    </location>
</feature>
<reference evidence="10" key="2">
    <citation type="submission" date="2020-09" db="EMBL/GenBank/DDBJ databases">
        <authorList>
            <person name="Sun Q."/>
            <person name="Zhou Y."/>
        </authorList>
    </citation>
    <scope>NUCLEOTIDE SEQUENCE</scope>
    <source>
        <strain evidence="10">CGMCC 1.15152</strain>
    </source>
</reference>
<keyword evidence="7" id="KW-0067">ATP-binding</keyword>
<sequence length="174" mass="18742">MTRRLAEPIRQAMTRHGAPIVIALGANLGDRSQSLDAAVREIAELPLTSDVVCSDPVSSVAMTRDGPDPTKPGYLNAVATARTRLAPSLLLAGLHAIEQRHGRVRFERWGDRTLDLDLIAYGAITSDDERLTLPHPRAHERDFVLAPWLAVDPDAHLPGHGAVADLVATLAEAT</sequence>
<evidence type="ECO:0000256" key="2">
    <source>
        <dbReference type="ARBA" id="ARBA00005051"/>
    </source>
</evidence>
<dbReference type="GO" id="GO:0005524">
    <property type="term" value="F:ATP binding"/>
    <property type="evidence" value="ECO:0007669"/>
    <property type="project" value="UniProtKB-KW"/>
</dbReference>
<dbReference type="InterPro" id="IPR000550">
    <property type="entry name" value="Hppk"/>
</dbReference>
<keyword evidence="5" id="KW-0547">Nucleotide-binding</keyword>
<reference evidence="10" key="1">
    <citation type="journal article" date="2014" name="Int. J. Syst. Evol. Microbiol.">
        <title>Complete genome sequence of Corynebacterium casei LMG S-19264T (=DSM 44701T), isolated from a smear-ripened cheese.</title>
        <authorList>
            <consortium name="US DOE Joint Genome Institute (JGI-PGF)"/>
            <person name="Walter F."/>
            <person name="Albersmeier A."/>
            <person name="Kalinowski J."/>
            <person name="Ruckert C."/>
        </authorList>
    </citation>
    <scope>NUCLEOTIDE SEQUENCE</scope>
    <source>
        <strain evidence="10">CGMCC 1.15152</strain>
    </source>
</reference>
<dbReference type="GO" id="GO:0016301">
    <property type="term" value="F:kinase activity"/>
    <property type="evidence" value="ECO:0007669"/>
    <property type="project" value="UniProtKB-KW"/>
</dbReference>
<evidence type="ECO:0000313" key="11">
    <source>
        <dbReference type="Proteomes" id="UP000633205"/>
    </source>
</evidence>
<proteinExistence type="predicted"/>
<organism evidence="10 11">
    <name type="scientific">Microbacterium faecale</name>
    <dbReference type="NCBI Taxonomy" id="1804630"/>
    <lineage>
        <taxon>Bacteria</taxon>
        <taxon>Bacillati</taxon>
        <taxon>Actinomycetota</taxon>
        <taxon>Actinomycetes</taxon>
        <taxon>Micrococcales</taxon>
        <taxon>Microbacteriaceae</taxon>
        <taxon>Microbacterium</taxon>
    </lineage>
</organism>
<dbReference type="RefSeq" id="WP_373285070.1">
    <property type="nucleotide sequence ID" value="NZ_BMHO01000001.1"/>
</dbReference>
<dbReference type="CDD" id="cd00483">
    <property type="entry name" value="HPPK"/>
    <property type="match status" value="1"/>
</dbReference>
<comment type="pathway">
    <text evidence="2">Cofactor biosynthesis; tetrahydrofolate biosynthesis; 2-amino-4-hydroxy-6-hydroxymethyl-7,8-dihydropteridine diphosphate from 7,8-dihydroneopterin triphosphate: step 4/4.</text>
</comment>
<accession>A0A917DBL0</accession>
<dbReference type="EC" id="2.7.6.3" evidence="3"/>
<gene>
    <name evidence="10" type="ORF">GCM10010915_00140</name>
</gene>
<evidence type="ECO:0000256" key="7">
    <source>
        <dbReference type="ARBA" id="ARBA00022840"/>
    </source>
</evidence>
<dbReference type="InterPro" id="IPR035907">
    <property type="entry name" value="Hppk_sf"/>
</dbReference>
<evidence type="ECO:0000256" key="5">
    <source>
        <dbReference type="ARBA" id="ARBA00022741"/>
    </source>
</evidence>
<evidence type="ECO:0000256" key="3">
    <source>
        <dbReference type="ARBA" id="ARBA00013253"/>
    </source>
</evidence>
<comment type="caution">
    <text evidence="10">The sequence shown here is derived from an EMBL/GenBank/DDBJ whole genome shotgun (WGS) entry which is preliminary data.</text>
</comment>
<comment type="catalytic activity">
    <reaction evidence="1">
        <text>6-hydroxymethyl-7,8-dihydropterin + ATP = (7,8-dihydropterin-6-yl)methyl diphosphate + AMP + H(+)</text>
        <dbReference type="Rhea" id="RHEA:11412"/>
        <dbReference type="ChEBI" id="CHEBI:15378"/>
        <dbReference type="ChEBI" id="CHEBI:30616"/>
        <dbReference type="ChEBI" id="CHEBI:44841"/>
        <dbReference type="ChEBI" id="CHEBI:72950"/>
        <dbReference type="ChEBI" id="CHEBI:456215"/>
        <dbReference type="EC" id="2.7.6.3"/>
    </reaction>
</comment>
<dbReference type="EMBL" id="BMHO01000001">
    <property type="protein sequence ID" value="GGD24132.1"/>
    <property type="molecule type" value="Genomic_DNA"/>
</dbReference>
<evidence type="ECO:0000256" key="1">
    <source>
        <dbReference type="ARBA" id="ARBA00000198"/>
    </source>
</evidence>
<dbReference type="NCBIfam" id="TIGR01498">
    <property type="entry name" value="folK"/>
    <property type="match status" value="1"/>
</dbReference>
<keyword evidence="4" id="KW-0808">Transferase</keyword>
<evidence type="ECO:0000313" key="10">
    <source>
        <dbReference type="EMBL" id="GGD24132.1"/>
    </source>
</evidence>
<dbReference type="PANTHER" id="PTHR43071">
    <property type="entry name" value="2-AMINO-4-HYDROXY-6-HYDROXYMETHYLDIHYDROPTERIDINE PYROPHOSPHOKINASE"/>
    <property type="match status" value="1"/>
</dbReference>
<dbReference type="Pfam" id="PF01288">
    <property type="entry name" value="HPPK"/>
    <property type="match status" value="1"/>
</dbReference>
<dbReference type="Gene3D" id="3.30.70.560">
    <property type="entry name" value="7,8-Dihydro-6-hydroxymethylpterin-pyrophosphokinase HPPK"/>
    <property type="match status" value="1"/>
</dbReference>
<evidence type="ECO:0000256" key="8">
    <source>
        <dbReference type="ARBA" id="ARBA00022909"/>
    </source>
</evidence>
<dbReference type="Proteomes" id="UP000633205">
    <property type="component" value="Unassembled WGS sequence"/>
</dbReference>
<evidence type="ECO:0000256" key="6">
    <source>
        <dbReference type="ARBA" id="ARBA00022777"/>
    </source>
</evidence>
<evidence type="ECO:0000256" key="4">
    <source>
        <dbReference type="ARBA" id="ARBA00022679"/>
    </source>
</evidence>
<name>A0A917DBL0_9MICO</name>
<dbReference type="AlphaFoldDB" id="A0A917DBL0"/>
<evidence type="ECO:0000259" key="9">
    <source>
        <dbReference type="Pfam" id="PF01288"/>
    </source>
</evidence>
<keyword evidence="11" id="KW-1185">Reference proteome</keyword>
<protein>
    <recommendedName>
        <fullName evidence="3">2-amino-4-hydroxy-6-hydroxymethyldihydropteridine diphosphokinase</fullName>
        <ecNumber evidence="3">2.7.6.3</ecNumber>
    </recommendedName>
</protein>
<dbReference type="SUPFAM" id="SSF55083">
    <property type="entry name" value="6-hydroxymethyl-7,8-dihydropterin pyrophosphokinase, HPPK"/>
    <property type="match status" value="1"/>
</dbReference>
<dbReference type="PANTHER" id="PTHR43071:SF1">
    <property type="entry name" value="2-AMINO-4-HYDROXY-6-HYDROXYMETHYLDIHYDROPTERIDINE PYROPHOSPHOKINASE"/>
    <property type="match status" value="1"/>
</dbReference>